<keyword evidence="6" id="KW-0964">Secreted</keyword>
<proteinExistence type="inferred from homology"/>
<dbReference type="InterPro" id="IPR031330">
    <property type="entry name" value="Gly_Hdrlase_35_cat"/>
</dbReference>
<dbReference type="Pfam" id="PF17834">
    <property type="entry name" value="GHD"/>
    <property type="match status" value="1"/>
</dbReference>
<evidence type="ECO:0000256" key="10">
    <source>
        <dbReference type="ARBA" id="ARBA00023295"/>
    </source>
</evidence>
<comment type="subcellular location">
    <subcellularLocation>
        <location evidence="2">Secreted</location>
        <location evidence="2">Extracellular space</location>
        <location evidence="2">Apoplast</location>
    </subcellularLocation>
</comment>
<comment type="caution">
    <text evidence="15">The sequence shown here is derived from an EMBL/GenBank/DDBJ whole genome shotgun (WGS) entry which is preliminary data.</text>
</comment>
<evidence type="ECO:0000256" key="3">
    <source>
        <dbReference type="ARBA" id="ARBA00009809"/>
    </source>
</evidence>
<sequence>MAFEKIFFSLVFFLSPSVFLTNALNVSHDGRALIIDGQRRILISGSIHYPRSTPAMWPDLIQKAKEGGLNTIETYVFWNAHEPVRRQYDFSGNNDLVRFLKTVHEAGLYAILRIGPYVCAEWNYGGFPVWLHNLPGVEMRTANNVFMNEMQNFTTVIINKIREEKLIASQGGPIIIAQIENEFGNVMDPYGDDGKVYIDWCASMAESYNIGVPWIMCQQSDAPQPMINTCNGYYCDQFTPNNPNSPKIWTENWVGWFKSWGGQDPHRTAEDVAYGVARFYQTGGTLQNYYMYHGGTNFGRTAGGPYITTSYDYDAPLDEFGNIAQPKWGHLKKLHEVLKSIEKNLVYGNVKETDLGNSATVYALNGSSSVFLSNSNTTSDATFTFNGKQYAVPAWSVSILPDGTTEEYNTAKISVQTSVNEHWPNEAEKQPESLKWVWRPENIHNALKGKSHSSANKLIDQKEVTSDSSDYLWYINSLQLGKDDPVWSNDMSLRINASGQVIHAYLNGHHIGNHWAKYGVLYDDEVEFKIKLNKGKNVISLLSVTTGLQNYGSFFDTWHTGLVGPIEIVGKKGDETILKDLSSHKWHYKIGLDGWDKKFFSEEFSSNNKWASDQLPINRSFTWYKTIFKAPLGKDPVVVDLEGLGKGYAWVNGNNIGRYWPAYLAAEDGCSDPCDYRGEYSATKCISNCGKPSQKWYHVPRSFLKDGDNTLVLLEEMGGNPSYVNFRTVSVGTACGNAYENNTLELSCQSRPISAIKFASFGDPQGTCGSFYNGTCEGSNNTIAIMEKACVGKQTCSIDISENTFGLTNCGNFTKRLAVEALC</sequence>
<keyword evidence="7 13" id="KW-0732">Signal</keyword>
<evidence type="ECO:0000256" key="7">
    <source>
        <dbReference type="ARBA" id="ARBA00022729"/>
    </source>
</evidence>
<dbReference type="InterPro" id="IPR000922">
    <property type="entry name" value="Lectin_gal-bd_dom"/>
</dbReference>
<evidence type="ECO:0000256" key="2">
    <source>
        <dbReference type="ARBA" id="ARBA00004271"/>
    </source>
</evidence>
<dbReference type="SUPFAM" id="SSF51445">
    <property type="entry name" value="(Trans)glycosidases"/>
    <property type="match status" value="1"/>
</dbReference>
<protein>
    <recommendedName>
        <fullName evidence="4 11">Beta-galactosidase</fullName>
        <ecNumber evidence="4 11">3.2.1.23</ecNumber>
    </recommendedName>
</protein>
<dbReference type="InterPro" id="IPR008979">
    <property type="entry name" value="Galactose-bd-like_sf"/>
</dbReference>
<keyword evidence="16" id="KW-1185">Reference proteome</keyword>
<dbReference type="AlphaFoldDB" id="A0AAE1JU94"/>
<evidence type="ECO:0000256" key="6">
    <source>
        <dbReference type="ARBA" id="ARBA00022525"/>
    </source>
</evidence>
<evidence type="ECO:0000256" key="11">
    <source>
        <dbReference type="RuleBase" id="RU000675"/>
    </source>
</evidence>
<evidence type="ECO:0000256" key="4">
    <source>
        <dbReference type="ARBA" id="ARBA00012756"/>
    </source>
</evidence>
<keyword evidence="10 11" id="KW-0326">Glycosidase</keyword>
<organism evidence="15 16">
    <name type="scientific">Acacia crassicarpa</name>
    <name type="common">northern wattle</name>
    <dbReference type="NCBI Taxonomy" id="499986"/>
    <lineage>
        <taxon>Eukaryota</taxon>
        <taxon>Viridiplantae</taxon>
        <taxon>Streptophyta</taxon>
        <taxon>Embryophyta</taxon>
        <taxon>Tracheophyta</taxon>
        <taxon>Spermatophyta</taxon>
        <taxon>Magnoliopsida</taxon>
        <taxon>eudicotyledons</taxon>
        <taxon>Gunneridae</taxon>
        <taxon>Pentapetalae</taxon>
        <taxon>rosids</taxon>
        <taxon>fabids</taxon>
        <taxon>Fabales</taxon>
        <taxon>Fabaceae</taxon>
        <taxon>Caesalpinioideae</taxon>
        <taxon>mimosoid clade</taxon>
        <taxon>Acacieae</taxon>
        <taxon>Acacia</taxon>
    </lineage>
</organism>
<feature type="domain" description="SUEL-type lectin" evidence="14">
    <location>
        <begin position="738"/>
        <end position="823"/>
    </location>
</feature>
<dbReference type="Gene3D" id="3.20.20.80">
    <property type="entry name" value="Glycosidases"/>
    <property type="match status" value="1"/>
</dbReference>
<evidence type="ECO:0000256" key="1">
    <source>
        <dbReference type="ARBA" id="ARBA00001412"/>
    </source>
</evidence>
<dbReference type="Pfam" id="PF02140">
    <property type="entry name" value="SUEL_Lectin"/>
    <property type="match status" value="1"/>
</dbReference>
<dbReference type="InterPro" id="IPR048913">
    <property type="entry name" value="BetaGal_gal-bd"/>
</dbReference>
<dbReference type="InterPro" id="IPR019801">
    <property type="entry name" value="Glyco_hydro_35_CS"/>
</dbReference>
<dbReference type="InterPro" id="IPR017853">
    <property type="entry name" value="GH"/>
</dbReference>
<dbReference type="EMBL" id="JAWXYG010000004">
    <property type="protein sequence ID" value="KAK4275718.1"/>
    <property type="molecule type" value="Genomic_DNA"/>
</dbReference>
<dbReference type="InterPro" id="IPR043159">
    <property type="entry name" value="Lectin_gal-bd_sf"/>
</dbReference>
<comment type="similarity">
    <text evidence="3 12">Belongs to the glycosyl hydrolase 35 family.</text>
</comment>
<evidence type="ECO:0000313" key="16">
    <source>
        <dbReference type="Proteomes" id="UP001293593"/>
    </source>
</evidence>
<dbReference type="Proteomes" id="UP001293593">
    <property type="component" value="Unassembled WGS sequence"/>
</dbReference>
<evidence type="ECO:0000313" key="15">
    <source>
        <dbReference type="EMBL" id="KAK4275718.1"/>
    </source>
</evidence>
<dbReference type="FunFam" id="2.60.120.260:FF:000142">
    <property type="entry name" value="Beta-galactosidase"/>
    <property type="match status" value="1"/>
</dbReference>
<keyword evidence="5" id="KW-0052">Apoplast</keyword>
<dbReference type="PANTHER" id="PTHR23421">
    <property type="entry name" value="BETA-GALACTOSIDASE RELATED"/>
    <property type="match status" value="1"/>
</dbReference>
<evidence type="ECO:0000256" key="13">
    <source>
        <dbReference type="SAM" id="SignalP"/>
    </source>
</evidence>
<dbReference type="GO" id="GO:0005975">
    <property type="term" value="P:carbohydrate metabolic process"/>
    <property type="evidence" value="ECO:0007669"/>
    <property type="project" value="InterPro"/>
</dbReference>
<dbReference type="GO" id="GO:0004565">
    <property type="term" value="F:beta-galactosidase activity"/>
    <property type="evidence" value="ECO:0007669"/>
    <property type="project" value="UniProtKB-EC"/>
</dbReference>
<feature type="signal peptide" evidence="13">
    <location>
        <begin position="1"/>
        <end position="23"/>
    </location>
</feature>
<keyword evidence="8 11" id="KW-0378">Hydrolase</keyword>
<dbReference type="Gene3D" id="2.60.120.260">
    <property type="entry name" value="Galactose-binding domain-like"/>
    <property type="match status" value="2"/>
</dbReference>
<dbReference type="InterPro" id="IPR001944">
    <property type="entry name" value="Glycoside_Hdrlase_35"/>
</dbReference>
<evidence type="ECO:0000256" key="8">
    <source>
        <dbReference type="ARBA" id="ARBA00022801"/>
    </source>
</evidence>
<dbReference type="Pfam" id="PF01301">
    <property type="entry name" value="Glyco_hydro_35"/>
    <property type="match status" value="1"/>
</dbReference>
<dbReference type="SUPFAM" id="SSF49785">
    <property type="entry name" value="Galactose-binding domain-like"/>
    <property type="match status" value="2"/>
</dbReference>
<evidence type="ECO:0000256" key="9">
    <source>
        <dbReference type="ARBA" id="ARBA00023180"/>
    </source>
</evidence>
<reference evidence="15" key="1">
    <citation type="submission" date="2023-10" db="EMBL/GenBank/DDBJ databases">
        <title>Chromosome-level genome of the transformable northern wattle, Acacia crassicarpa.</title>
        <authorList>
            <person name="Massaro I."/>
            <person name="Sinha N.R."/>
            <person name="Poethig S."/>
            <person name="Leichty A.R."/>
        </authorList>
    </citation>
    <scope>NUCLEOTIDE SEQUENCE</scope>
    <source>
        <strain evidence="15">Acra3RX</strain>
        <tissue evidence="15">Leaf</tissue>
    </source>
</reference>
<gene>
    <name evidence="15" type="ORF">QN277_018754</name>
</gene>
<name>A0AAE1JU94_9FABA</name>
<dbReference type="PROSITE" id="PS50228">
    <property type="entry name" value="SUEL_LECTIN"/>
    <property type="match status" value="1"/>
</dbReference>
<dbReference type="CDD" id="cd22842">
    <property type="entry name" value="Gal_Rha_Lectin_BGal"/>
    <property type="match status" value="1"/>
</dbReference>
<evidence type="ECO:0000259" key="14">
    <source>
        <dbReference type="PROSITE" id="PS50228"/>
    </source>
</evidence>
<dbReference type="Pfam" id="PF21467">
    <property type="entry name" value="BetaGal_gal-bd"/>
    <property type="match status" value="1"/>
</dbReference>
<dbReference type="GO" id="GO:0048046">
    <property type="term" value="C:apoplast"/>
    <property type="evidence" value="ECO:0007669"/>
    <property type="project" value="UniProtKB-SubCell"/>
</dbReference>
<keyword evidence="9" id="KW-0325">Glycoprotein</keyword>
<dbReference type="EC" id="3.2.1.23" evidence="4 11"/>
<dbReference type="PROSITE" id="PS01182">
    <property type="entry name" value="GLYCOSYL_HYDROL_F35"/>
    <property type="match status" value="1"/>
</dbReference>
<dbReference type="FunFam" id="2.60.120.260:FF:000097">
    <property type="entry name" value="Beta-galactosidase"/>
    <property type="match status" value="1"/>
</dbReference>
<evidence type="ECO:0000256" key="12">
    <source>
        <dbReference type="RuleBase" id="RU003679"/>
    </source>
</evidence>
<dbReference type="PRINTS" id="PR00742">
    <property type="entry name" value="GLHYDRLASE35"/>
</dbReference>
<dbReference type="GO" id="GO:0030246">
    <property type="term" value="F:carbohydrate binding"/>
    <property type="evidence" value="ECO:0007669"/>
    <property type="project" value="InterPro"/>
</dbReference>
<feature type="chain" id="PRO_5042163103" description="Beta-galactosidase" evidence="13">
    <location>
        <begin position="24"/>
        <end position="823"/>
    </location>
</feature>
<dbReference type="FunFam" id="3.20.20.80:FF:000098">
    <property type="entry name" value="Beta-galactosidase"/>
    <property type="match status" value="1"/>
</dbReference>
<dbReference type="InterPro" id="IPR041392">
    <property type="entry name" value="GHD"/>
</dbReference>
<dbReference type="Gene3D" id="2.60.120.740">
    <property type="match status" value="1"/>
</dbReference>
<evidence type="ECO:0000256" key="5">
    <source>
        <dbReference type="ARBA" id="ARBA00022523"/>
    </source>
</evidence>
<dbReference type="FunFam" id="2.60.120.260:FF:000212">
    <property type="entry name" value="Beta-galactosidase"/>
    <property type="match status" value="1"/>
</dbReference>
<accession>A0AAE1JU94</accession>
<comment type="catalytic activity">
    <reaction evidence="1 11">
        <text>Hydrolysis of terminal non-reducing beta-D-galactose residues in beta-D-galactosides.</text>
        <dbReference type="EC" id="3.2.1.23"/>
    </reaction>
</comment>